<dbReference type="Gene3D" id="3.40.50.10540">
    <property type="entry name" value="Crotonobetainyl-coa:carnitine coa-transferase, domain 1"/>
    <property type="match status" value="1"/>
</dbReference>
<dbReference type="InterPro" id="IPR050483">
    <property type="entry name" value="CoA-transferase_III_domain"/>
</dbReference>
<feature type="non-terminal residue" evidence="2">
    <location>
        <position position="213"/>
    </location>
</feature>
<accession>X0Y335</accession>
<dbReference type="InterPro" id="IPR003673">
    <property type="entry name" value="CoA-Trfase_fam_III"/>
</dbReference>
<organism evidence="2">
    <name type="scientific">marine sediment metagenome</name>
    <dbReference type="NCBI Taxonomy" id="412755"/>
    <lineage>
        <taxon>unclassified sequences</taxon>
        <taxon>metagenomes</taxon>
        <taxon>ecological metagenomes</taxon>
    </lineage>
</organism>
<keyword evidence="1" id="KW-0808">Transferase</keyword>
<comment type="caution">
    <text evidence="2">The sequence shown here is derived from an EMBL/GenBank/DDBJ whole genome shotgun (WGS) entry which is preliminary data.</text>
</comment>
<dbReference type="Gene3D" id="3.30.1540.10">
    <property type="entry name" value="formyl-coa transferase, domain 3"/>
    <property type="match status" value="1"/>
</dbReference>
<dbReference type="PANTHER" id="PTHR48207">
    <property type="entry name" value="SUCCINATE--HYDROXYMETHYLGLUTARATE COA-TRANSFERASE"/>
    <property type="match status" value="1"/>
</dbReference>
<dbReference type="SUPFAM" id="SSF89796">
    <property type="entry name" value="CoA-transferase family III (CaiB/BaiF)"/>
    <property type="match status" value="1"/>
</dbReference>
<evidence type="ECO:0000313" key="2">
    <source>
        <dbReference type="EMBL" id="GAG31306.1"/>
    </source>
</evidence>
<dbReference type="InterPro" id="IPR044855">
    <property type="entry name" value="CoA-Trfase_III_dom3_sf"/>
</dbReference>
<dbReference type="PANTHER" id="PTHR48207:SF3">
    <property type="entry name" value="SUCCINATE--HYDROXYMETHYLGLUTARATE COA-TRANSFERASE"/>
    <property type="match status" value="1"/>
</dbReference>
<name>X0Y335_9ZZZZ</name>
<evidence type="ECO:0000256" key="1">
    <source>
        <dbReference type="ARBA" id="ARBA00022679"/>
    </source>
</evidence>
<reference evidence="2" key="1">
    <citation type="journal article" date="2014" name="Front. Microbiol.">
        <title>High frequency of phylogenetically diverse reductive dehalogenase-homologous genes in deep subseafloor sedimentary metagenomes.</title>
        <authorList>
            <person name="Kawai M."/>
            <person name="Futagami T."/>
            <person name="Toyoda A."/>
            <person name="Takaki Y."/>
            <person name="Nishi S."/>
            <person name="Hori S."/>
            <person name="Arai W."/>
            <person name="Tsubouchi T."/>
            <person name="Morono Y."/>
            <person name="Uchiyama I."/>
            <person name="Ito T."/>
            <person name="Fujiyama A."/>
            <person name="Inagaki F."/>
            <person name="Takami H."/>
        </authorList>
    </citation>
    <scope>NUCLEOTIDE SEQUENCE</scope>
    <source>
        <strain evidence="2">Expedition CK06-06</strain>
    </source>
</reference>
<sequence length="213" mass="23988">MLALFHRQRTGEGQSLDGSLLQGAIAAQAFNVTSYLTTGTYAGQPMPRISRRLTSPLWNHYKAKDGRWVMLAMAQPGRYWPVFRQTMQEATGVPLEPEELSIDWMRMHAAELMGLIAKLDELFATRPAREWVELLRRRDMVLEVVQEYSELADDPQVAENDMIVTVDHPSHGAMRMVGPAVNLDGTPGSIRQPAPQFGQHTEEVLLEAGFSWE</sequence>
<dbReference type="InterPro" id="IPR023606">
    <property type="entry name" value="CoA-Trfase_III_dom_1_sf"/>
</dbReference>
<dbReference type="AlphaFoldDB" id="X0Y335"/>
<dbReference type="Pfam" id="PF02515">
    <property type="entry name" value="CoA_transf_3"/>
    <property type="match status" value="1"/>
</dbReference>
<protein>
    <submittedName>
        <fullName evidence="2">Uncharacterized protein</fullName>
    </submittedName>
</protein>
<dbReference type="GO" id="GO:0008410">
    <property type="term" value="F:CoA-transferase activity"/>
    <property type="evidence" value="ECO:0007669"/>
    <property type="project" value="TreeGrafter"/>
</dbReference>
<proteinExistence type="predicted"/>
<gene>
    <name evidence="2" type="ORF">S01H1_71964</name>
</gene>
<dbReference type="EMBL" id="BARS01047956">
    <property type="protein sequence ID" value="GAG31306.1"/>
    <property type="molecule type" value="Genomic_DNA"/>
</dbReference>